<dbReference type="Proteomes" id="UP000636709">
    <property type="component" value="Unassembled WGS sequence"/>
</dbReference>
<sequence>MLTTSLAISTNTGVG</sequence>
<organism evidence="1 2">
    <name type="scientific">Digitaria exilis</name>
    <dbReference type="NCBI Taxonomy" id="1010633"/>
    <lineage>
        <taxon>Eukaryota</taxon>
        <taxon>Viridiplantae</taxon>
        <taxon>Streptophyta</taxon>
        <taxon>Embryophyta</taxon>
        <taxon>Tracheophyta</taxon>
        <taxon>Spermatophyta</taxon>
        <taxon>Magnoliopsida</taxon>
        <taxon>Liliopsida</taxon>
        <taxon>Poales</taxon>
        <taxon>Poaceae</taxon>
        <taxon>PACMAD clade</taxon>
        <taxon>Panicoideae</taxon>
        <taxon>Panicodae</taxon>
        <taxon>Paniceae</taxon>
        <taxon>Anthephorinae</taxon>
        <taxon>Digitaria</taxon>
    </lineage>
</organism>
<dbReference type="EMBL" id="JACEFO010001795">
    <property type="protein sequence ID" value="KAF8701849.1"/>
    <property type="molecule type" value="Genomic_DNA"/>
</dbReference>
<accession>A0A835BLL0</accession>
<proteinExistence type="predicted"/>
<evidence type="ECO:0000313" key="1">
    <source>
        <dbReference type="EMBL" id="KAF8701849.1"/>
    </source>
</evidence>
<comment type="caution">
    <text evidence="1">The sequence shown here is derived from an EMBL/GenBank/DDBJ whole genome shotgun (WGS) entry which is preliminary data.</text>
</comment>
<reference evidence="1" key="1">
    <citation type="submission" date="2020-07" db="EMBL/GenBank/DDBJ databases">
        <title>Genome sequence and genetic diversity analysis of an under-domesticated orphan crop, white fonio (Digitaria exilis).</title>
        <authorList>
            <person name="Bennetzen J.L."/>
            <person name="Chen S."/>
            <person name="Ma X."/>
            <person name="Wang X."/>
            <person name="Yssel A.E.J."/>
            <person name="Chaluvadi S.R."/>
            <person name="Johnson M."/>
            <person name="Gangashetty P."/>
            <person name="Hamidou F."/>
            <person name="Sanogo M.D."/>
            <person name="Zwaenepoel A."/>
            <person name="Wallace J."/>
            <person name="Van De Peer Y."/>
            <person name="Van Deynze A."/>
        </authorList>
    </citation>
    <scope>NUCLEOTIDE SEQUENCE</scope>
    <source>
        <tissue evidence="1">Leaves</tissue>
    </source>
</reference>
<name>A0A835BLL0_9POAL</name>
<gene>
    <name evidence="1" type="ORF">HU200_033173</name>
</gene>
<evidence type="ECO:0000313" key="2">
    <source>
        <dbReference type="Proteomes" id="UP000636709"/>
    </source>
</evidence>
<keyword evidence="2" id="KW-1185">Reference proteome</keyword>
<protein>
    <submittedName>
        <fullName evidence="1">Uncharacterized protein</fullName>
    </submittedName>
</protein>